<dbReference type="OrthoDB" id="431588at2759"/>
<dbReference type="InterPro" id="IPR027914">
    <property type="entry name" value="DUF4456"/>
</dbReference>
<gene>
    <name evidence="2" type="primary">Ccdc180_0</name>
    <name evidence="2" type="ORF">HELFUL_R07317</name>
</gene>
<protein>
    <submittedName>
        <fullName evidence="2">CC180 protein</fullName>
    </submittedName>
</protein>
<feature type="domain" description="DUF4456" evidence="1">
    <location>
        <begin position="3"/>
        <end position="88"/>
    </location>
</feature>
<dbReference type="Proteomes" id="UP000590868">
    <property type="component" value="Unassembled WGS sequence"/>
</dbReference>
<reference evidence="2 3" key="1">
    <citation type="submission" date="2019-09" db="EMBL/GenBank/DDBJ databases">
        <title>Bird 10,000 Genomes (B10K) Project - Family phase.</title>
        <authorList>
            <person name="Zhang G."/>
        </authorList>
    </citation>
    <scope>NUCLEOTIDE SEQUENCE [LARGE SCALE GENOMIC DNA]</scope>
    <source>
        <strain evidence="2">B10K-DU-001-55</strain>
        <tissue evidence="2">Muscle</tissue>
    </source>
</reference>
<evidence type="ECO:0000313" key="2">
    <source>
        <dbReference type="EMBL" id="NXP55193.1"/>
    </source>
</evidence>
<sequence length="88" mass="10502">KDLPTTFECCAEMLKQKLLSYQRQTEHYYSSCLTEFQDQVKVLEKELPRVSWVATDNLLREHEQKLCSSTAQIQHHFSEQLKIWEKAK</sequence>
<accession>A0A7L2B766</accession>
<comment type="caution">
    <text evidence="2">The sequence shown here is derived from an EMBL/GenBank/DDBJ whole genome shotgun (WGS) entry which is preliminary data.</text>
</comment>
<proteinExistence type="predicted"/>
<keyword evidence="3" id="KW-1185">Reference proteome</keyword>
<evidence type="ECO:0000313" key="3">
    <source>
        <dbReference type="Proteomes" id="UP000590868"/>
    </source>
</evidence>
<dbReference type="Pfam" id="PF14644">
    <property type="entry name" value="DUF4456"/>
    <property type="match status" value="1"/>
</dbReference>
<feature type="non-terminal residue" evidence="2">
    <location>
        <position position="1"/>
    </location>
</feature>
<dbReference type="AlphaFoldDB" id="A0A7L2B766"/>
<dbReference type="EMBL" id="VXBZ01011613">
    <property type="protein sequence ID" value="NXP55193.1"/>
    <property type="molecule type" value="Genomic_DNA"/>
</dbReference>
<name>A0A7L2B766_9GRUI</name>
<organism evidence="2 3">
    <name type="scientific">Heliornis fulica</name>
    <name type="common">sungrebe</name>
    <dbReference type="NCBI Taxonomy" id="54369"/>
    <lineage>
        <taxon>Eukaryota</taxon>
        <taxon>Metazoa</taxon>
        <taxon>Chordata</taxon>
        <taxon>Craniata</taxon>
        <taxon>Vertebrata</taxon>
        <taxon>Euteleostomi</taxon>
        <taxon>Archelosauria</taxon>
        <taxon>Archosauria</taxon>
        <taxon>Dinosauria</taxon>
        <taxon>Saurischia</taxon>
        <taxon>Theropoda</taxon>
        <taxon>Coelurosauria</taxon>
        <taxon>Aves</taxon>
        <taxon>Neognathae</taxon>
        <taxon>Neoaves</taxon>
        <taxon>Gruiformes</taxon>
        <taxon>Heliornithidae</taxon>
        <taxon>Heliornis</taxon>
    </lineage>
</organism>
<feature type="non-terminal residue" evidence="2">
    <location>
        <position position="88"/>
    </location>
</feature>
<evidence type="ECO:0000259" key="1">
    <source>
        <dbReference type="Pfam" id="PF14644"/>
    </source>
</evidence>